<dbReference type="EMBL" id="GG700648">
    <property type="protein sequence ID" value="KFL60562.1"/>
    <property type="molecule type" value="Genomic_DNA"/>
</dbReference>
<dbReference type="RefSeq" id="XP_047605388.1">
    <property type="nucleotide sequence ID" value="XM_047750775.1"/>
</dbReference>
<accession>A0A080WIW4</accession>
<dbReference type="VEuPathDB" id="FungiDB:TERG_11704"/>
<dbReference type="GeneID" id="71777097"/>
<dbReference type="AlphaFoldDB" id="A0A080WIW4"/>
<dbReference type="HOGENOM" id="CLU_2225067_0_0_1"/>
<keyword evidence="2" id="KW-1185">Reference proteome</keyword>
<sequence length="106" mass="11738">MESWPLVPPPACISRPRCFFVRARRPFRIGRPAGCGYNSTVSTIVGWIMRQTLRSLSNAWPMRGVSGCRCWKSSSLAVAGESTISRLLVDLESCFFIVAGNAWSVL</sequence>
<name>A0A080WIW4_TRIRC</name>
<reference evidence="2" key="1">
    <citation type="journal article" date="2012" name="MBio">
        <title>Comparative genome analysis of Trichophyton rubrum and related dermatophytes reveals candidate genes involved in infection.</title>
        <authorList>
            <person name="Martinez D.A."/>
            <person name="Oliver B.G."/>
            <person name="Graeser Y."/>
            <person name="Goldberg J.M."/>
            <person name="Li W."/>
            <person name="Martinez-Rossi N.M."/>
            <person name="Monod M."/>
            <person name="Shelest E."/>
            <person name="Barton R.C."/>
            <person name="Birch E."/>
            <person name="Brakhage A.A."/>
            <person name="Chen Z."/>
            <person name="Gurr S.J."/>
            <person name="Heiman D."/>
            <person name="Heitman J."/>
            <person name="Kosti I."/>
            <person name="Rossi A."/>
            <person name="Saif S."/>
            <person name="Samalova M."/>
            <person name="Saunders C.W."/>
            <person name="Shea T."/>
            <person name="Summerbell R.C."/>
            <person name="Xu J."/>
            <person name="Young S."/>
            <person name="Zeng Q."/>
            <person name="Birren B.W."/>
            <person name="Cuomo C.A."/>
            <person name="White T.C."/>
        </authorList>
    </citation>
    <scope>NUCLEOTIDE SEQUENCE [LARGE SCALE GENOMIC DNA]</scope>
    <source>
        <strain evidence="2">ATCC MYA-4607 / CBS 118892</strain>
    </source>
</reference>
<evidence type="ECO:0000313" key="2">
    <source>
        <dbReference type="Proteomes" id="UP000008864"/>
    </source>
</evidence>
<evidence type="ECO:0000313" key="1">
    <source>
        <dbReference type="EMBL" id="KFL60562.1"/>
    </source>
</evidence>
<proteinExistence type="predicted"/>
<organism evidence="1 2">
    <name type="scientific">Trichophyton rubrum (strain ATCC MYA-4607 / CBS 118892)</name>
    <name type="common">Athlete's foot fungus</name>
    <dbReference type="NCBI Taxonomy" id="559305"/>
    <lineage>
        <taxon>Eukaryota</taxon>
        <taxon>Fungi</taxon>
        <taxon>Dikarya</taxon>
        <taxon>Ascomycota</taxon>
        <taxon>Pezizomycotina</taxon>
        <taxon>Eurotiomycetes</taxon>
        <taxon>Eurotiomycetidae</taxon>
        <taxon>Onygenales</taxon>
        <taxon>Arthrodermataceae</taxon>
        <taxon>Trichophyton</taxon>
    </lineage>
</organism>
<protein>
    <submittedName>
        <fullName evidence="1">Uncharacterized protein</fullName>
    </submittedName>
</protein>
<dbReference type="Proteomes" id="UP000008864">
    <property type="component" value="Unassembled WGS sequence"/>
</dbReference>
<gene>
    <name evidence="1" type="ORF">TERG_11704</name>
</gene>
<dbReference type="InParanoid" id="A0A080WIW4"/>